<evidence type="ECO:0000256" key="9">
    <source>
        <dbReference type="ARBA" id="ARBA00022909"/>
    </source>
</evidence>
<dbReference type="CDD" id="cd00483">
    <property type="entry name" value="HPPK"/>
    <property type="match status" value="1"/>
</dbReference>
<evidence type="ECO:0000256" key="6">
    <source>
        <dbReference type="ARBA" id="ARBA00022741"/>
    </source>
</evidence>
<dbReference type="GO" id="GO:0003848">
    <property type="term" value="F:2-amino-4-hydroxy-6-hydroxymethyldihydropteridine diphosphokinase activity"/>
    <property type="evidence" value="ECO:0007669"/>
    <property type="project" value="UniProtKB-EC"/>
</dbReference>
<dbReference type="GO" id="GO:0016301">
    <property type="term" value="F:kinase activity"/>
    <property type="evidence" value="ECO:0007669"/>
    <property type="project" value="UniProtKB-KW"/>
</dbReference>
<keyword evidence="8" id="KW-0067">ATP-binding</keyword>
<keyword evidence="7 14" id="KW-0418">Kinase</keyword>
<evidence type="ECO:0000313" key="15">
    <source>
        <dbReference type="Proteomes" id="UP000254101"/>
    </source>
</evidence>
<evidence type="ECO:0000256" key="5">
    <source>
        <dbReference type="ARBA" id="ARBA00022679"/>
    </source>
</evidence>
<name>A0A395LP02_9SPHN</name>
<evidence type="ECO:0000256" key="2">
    <source>
        <dbReference type="ARBA" id="ARBA00005810"/>
    </source>
</evidence>
<evidence type="ECO:0000256" key="7">
    <source>
        <dbReference type="ARBA" id="ARBA00022777"/>
    </source>
</evidence>
<sequence>MPHTYLIALGSNRRHGEHGRPEGVVHAAMEELAALGTVRARSPVIDSAPMGAARRRFANAVAELESDLSPPELLRELKRLERGFGRRPGQAWGDRVLDCDIAAWSGGVWRSRELGIPHAGLAQRDFVLVPACAIAPGWRDPKSGLALRHLQARLTRPQALLRDRTRSDP</sequence>
<gene>
    <name evidence="14" type="primary">folK</name>
    <name evidence="14" type="ORF">DL238_06345</name>
</gene>
<dbReference type="InterPro" id="IPR035907">
    <property type="entry name" value="Hppk_sf"/>
</dbReference>
<dbReference type="SUPFAM" id="SSF55083">
    <property type="entry name" value="6-hydroxymethyl-7,8-dihydropterin pyrophosphokinase, HPPK"/>
    <property type="match status" value="1"/>
</dbReference>
<dbReference type="Pfam" id="PF01288">
    <property type="entry name" value="HPPK"/>
    <property type="match status" value="1"/>
</dbReference>
<comment type="similarity">
    <text evidence="2">Belongs to the HPPK family.</text>
</comment>
<feature type="domain" description="7,8-dihydro-6-hydroxymethylpterin-pyrophosphokinase" evidence="13">
    <location>
        <begin position="7"/>
        <end position="136"/>
    </location>
</feature>
<evidence type="ECO:0000256" key="4">
    <source>
        <dbReference type="ARBA" id="ARBA00016218"/>
    </source>
</evidence>
<dbReference type="Proteomes" id="UP000254101">
    <property type="component" value="Unassembled WGS sequence"/>
</dbReference>
<evidence type="ECO:0000256" key="8">
    <source>
        <dbReference type="ARBA" id="ARBA00022840"/>
    </source>
</evidence>
<organism evidence="14 15">
    <name type="scientific">Alteriqipengyuania lutimaris</name>
    <dbReference type="NCBI Taxonomy" id="1538146"/>
    <lineage>
        <taxon>Bacteria</taxon>
        <taxon>Pseudomonadati</taxon>
        <taxon>Pseudomonadota</taxon>
        <taxon>Alphaproteobacteria</taxon>
        <taxon>Sphingomonadales</taxon>
        <taxon>Erythrobacteraceae</taxon>
        <taxon>Alteriqipengyuania</taxon>
    </lineage>
</organism>
<keyword evidence="15" id="KW-1185">Reference proteome</keyword>
<evidence type="ECO:0000256" key="11">
    <source>
        <dbReference type="ARBA" id="ARBA00029766"/>
    </source>
</evidence>
<evidence type="ECO:0000256" key="10">
    <source>
        <dbReference type="ARBA" id="ARBA00029409"/>
    </source>
</evidence>
<comment type="function">
    <text evidence="10">Catalyzes the transfer of pyrophosphate from adenosine triphosphate (ATP) to 6-hydroxymethyl-7,8-dihydropterin, an enzymatic step in folate biosynthesis pathway.</text>
</comment>
<evidence type="ECO:0000256" key="1">
    <source>
        <dbReference type="ARBA" id="ARBA00005051"/>
    </source>
</evidence>
<keyword evidence="9" id="KW-0289">Folate biosynthesis</keyword>
<dbReference type="PANTHER" id="PTHR43071">
    <property type="entry name" value="2-AMINO-4-HYDROXY-6-HYDROXYMETHYLDIHYDROPTERIDINE PYROPHOSPHOKINASE"/>
    <property type="match status" value="1"/>
</dbReference>
<dbReference type="NCBIfam" id="TIGR01498">
    <property type="entry name" value="folK"/>
    <property type="match status" value="1"/>
</dbReference>
<keyword evidence="6" id="KW-0547">Nucleotide-binding</keyword>
<dbReference type="OrthoDB" id="9808041at2"/>
<dbReference type="UniPathway" id="UPA00077">
    <property type="reaction ID" value="UER00155"/>
</dbReference>
<comment type="pathway">
    <text evidence="1">Cofactor biosynthesis; tetrahydrofolate biosynthesis; 2-amino-4-hydroxy-6-hydroxymethyl-7,8-dihydropteridine diphosphate from 7,8-dihydroneopterin triphosphate: step 4/4.</text>
</comment>
<dbReference type="RefSeq" id="WP_115492800.1">
    <property type="nucleotide sequence ID" value="NZ_JACHWW010000001.1"/>
</dbReference>
<evidence type="ECO:0000256" key="12">
    <source>
        <dbReference type="ARBA" id="ARBA00033413"/>
    </source>
</evidence>
<dbReference type="Gene3D" id="3.30.70.560">
    <property type="entry name" value="7,8-Dihydro-6-hydroxymethylpterin-pyrophosphokinase HPPK"/>
    <property type="match status" value="1"/>
</dbReference>
<keyword evidence="5 14" id="KW-0808">Transferase</keyword>
<reference evidence="14 15" key="1">
    <citation type="submission" date="2018-07" db="EMBL/GenBank/DDBJ databases">
        <title>Erythrobacter nanhaiensis sp. nov., a novel member of the genus Erythrobacter isolated from the South China Sea.</title>
        <authorList>
            <person name="Chen X."/>
            <person name="Liu J."/>
        </authorList>
    </citation>
    <scope>NUCLEOTIDE SEQUENCE [LARGE SCALE GENOMIC DNA]</scope>
    <source>
        <strain evidence="14 15">S-5</strain>
    </source>
</reference>
<comment type="caution">
    <text evidence="14">The sequence shown here is derived from an EMBL/GenBank/DDBJ whole genome shotgun (WGS) entry which is preliminary data.</text>
</comment>
<proteinExistence type="inferred from homology"/>
<protein>
    <recommendedName>
        <fullName evidence="4">2-amino-4-hydroxy-6-hydroxymethyldihydropteridine pyrophosphokinase</fullName>
        <ecNumber evidence="3">2.7.6.3</ecNumber>
    </recommendedName>
    <alternativeName>
        <fullName evidence="11">6-hydroxymethyl-7,8-dihydropterin pyrophosphokinase</fullName>
    </alternativeName>
    <alternativeName>
        <fullName evidence="12">7,8-dihydro-6-hydroxymethylpterin-pyrophosphokinase</fullName>
    </alternativeName>
</protein>
<evidence type="ECO:0000313" key="14">
    <source>
        <dbReference type="EMBL" id="RDS78571.1"/>
    </source>
</evidence>
<dbReference type="EC" id="2.7.6.3" evidence="3"/>
<accession>A0A395LP02</accession>
<dbReference type="EMBL" id="QRBB01000001">
    <property type="protein sequence ID" value="RDS78571.1"/>
    <property type="molecule type" value="Genomic_DNA"/>
</dbReference>
<dbReference type="PANTHER" id="PTHR43071:SF1">
    <property type="entry name" value="2-AMINO-4-HYDROXY-6-HYDROXYMETHYLDIHYDROPTERIDINE PYROPHOSPHOKINASE"/>
    <property type="match status" value="1"/>
</dbReference>
<dbReference type="GO" id="GO:0005524">
    <property type="term" value="F:ATP binding"/>
    <property type="evidence" value="ECO:0007669"/>
    <property type="project" value="UniProtKB-KW"/>
</dbReference>
<evidence type="ECO:0000259" key="13">
    <source>
        <dbReference type="Pfam" id="PF01288"/>
    </source>
</evidence>
<dbReference type="AlphaFoldDB" id="A0A395LP02"/>
<dbReference type="GO" id="GO:0046654">
    <property type="term" value="P:tetrahydrofolate biosynthetic process"/>
    <property type="evidence" value="ECO:0007669"/>
    <property type="project" value="UniProtKB-UniPathway"/>
</dbReference>
<dbReference type="InterPro" id="IPR000550">
    <property type="entry name" value="Hppk"/>
</dbReference>
<evidence type="ECO:0000256" key="3">
    <source>
        <dbReference type="ARBA" id="ARBA00013253"/>
    </source>
</evidence>
<dbReference type="GO" id="GO:0046656">
    <property type="term" value="P:folic acid biosynthetic process"/>
    <property type="evidence" value="ECO:0007669"/>
    <property type="project" value="UniProtKB-KW"/>
</dbReference>